<proteinExistence type="predicted"/>
<organism evidence="3 4">
    <name type="scientific">Massarina eburnea CBS 473.64</name>
    <dbReference type="NCBI Taxonomy" id="1395130"/>
    <lineage>
        <taxon>Eukaryota</taxon>
        <taxon>Fungi</taxon>
        <taxon>Dikarya</taxon>
        <taxon>Ascomycota</taxon>
        <taxon>Pezizomycotina</taxon>
        <taxon>Dothideomycetes</taxon>
        <taxon>Pleosporomycetidae</taxon>
        <taxon>Pleosporales</taxon>
        <taxon>Massarineae</taxon>
        <taxon>Massarinaceae</taxon>
        <taxon>Massarina</taxon>
    </lineage>
</organism>
<name>A0A6A6RMV3_9PLEO</name>
<dbReference type="Gene3D" id="1.10.720.30">
    <property type="entry name" value="SAP domain"/>
    <property type="match status" value="1"/>
</dbReference>
<sequence>MVLDQASFHRTKPVLDFLRENHTLPAVVPSGCTSLVQPLDTAVNFSLKQLLRQETERLTEEAEDEMLRTLGHCDDWSPWRRRQLTTQAVAYAWENLKTELVVKSFRDCGISLHPDGSEDRELKIKDLPDASFDGWEQERSDYLLKLDKTDKLEVKSEDDENEVLEMDAEGSQGSQGSQKKARRKTTKAPRNTRNYDSWTVKQLRDELAHRGLKKSRLKTELQAQLKEDDARIAGWRLESSTQGSSSLNSSFNSTMDSQGDSVGTSILVE</sequence>
<keyword evidence="4" id="KW-1185">Reference proteome</keyword>
<evidence type="ECO:0000256" key="1">
    <source>
        <dbReference type="SAM" id="MobiDB-lite"/>
    </source>
</evidence>
<feature type="compositionally biased region" description="Polar residues" evidence="1">
    <location>
        <begin position="258"/>
        <end position="269"/>
    </location>
</feature>
<reference evidence="3" key="1">
    <citation type="journal article" date="2020" name="Stud. Mycol.">
        <title>101 Dothideomycetes genomes: a test case for predicting lifestyles and emergence of pathogens.</title>
        <authorList>
            <person name="Haridas S."/>
            <person name="Albert R."/>
            <person name="Binder M."/>
            <person name="Bloem J."/>
            <person name="Labutti K."/>
            <person name="Salamov A."/>
            <person name="Andreopoulos B."/>
            <person name="Baker S."/>
            <person name="Barry K."/>
            <person name="Bills G."/>
            <person name="Bluhm B."/>
            <person name="Cannon C."/>
            <person name="Castanera R."/>
            <person name="Culley D."/>
            <person name="Daum C."/>
            <person name="Ezra D."/>
            <person name="Gonzalez J."/>
            <person name="Henrissat B."/>
            <person name="Kuo A."/>
            <person name="Liang C."/>
            <person name="Lipzen A."/>
            <person name="Lutzoni F."/>
            <person name="Magnuson J."/>
            <person name="Mondo S."/>
            <person name="Nolan M."/>
            <person name="Ohm R."/>
            <person name="Pangilinan J."/>
            <person name="Park H.-J."/>
            <person name="Ramirez L."/>
            <person name="Alfaro M."/>
            <person name="Sun H."/>
            <person name="Tritt A."/>
            <person name="Yoshinaga Y."/>
            <person name="Zwiers L.-H."/>
            <person name="Turgeon B."/>
            <person name="Goodwin S."/>
            <person name="Spatafora J."/>
            <person name="Crous P."/>
            <person name="Grigoriev I."/>
        </authorList>
    </citation>
    <scope>NUCLEOTIDE SEQUENCE</scope>
    <source>
        <strain evidence="3">CBS 473.64</strain>
    </source>
</reference>
<dbReference type="SMART" id="SM00513">
    <property type="entry name" value="SAP"/>
    <property type="match status" value="1"/>
</dbReference>
<dbReference type="InterPro" id="IPR003034">
    <property type="entry name" value="SAP_dom"/>
</dbReference>
<dbReference type="InterPro" id="IPR036361">
    <property type="entry name" value="SAP_dom_sf"/>
</dbReference>
<dbReference type="Pfam" id="PF02037">
    <property type="entry name" value="SAP"/>
    <property type="match status" value="1"/>
</dbReference>
<feature type="region of interest" description="Disordered" evidence="1">
    <location>
        <begin position="154"/>
        <end position="197"/>
    </location>
</feature>
<accession>A0A6A6RMV3</accession>
<feature type="region of interest" description="Disordered" evidence="1">
    <location>
        <begin position="236"/>
        <end position="269"/>
    </location>
</feature>
<protein>
    <recommendedName>
        <fullName evidence="2">SAP domain-containing protein</fullName>
    </recommendedName>
</protein>
<feature type="domain" description="SAP" evidence="2">
    <location>
        <begin position="195"/>
        <end position="229"/>
    </location>
</feature>
<evidence type="ECO:0000313" key="3">
    <source>
        <dbReference type="EMBL" id="KAF2636622.1"/>
    </source>
</evidence>
<gene>
    <name evidence="3" type="ORF">P280DRAFT_146173</name>
</gene>
<dbReference type="EMBL" id="MU006797">
    <property type="protein sequence ID" value="KAF2636622.1"/>
    <property type="molecule type" value="Genomic_DNA"/>
</dbReference>
<evidence type="ECO:0000313" key="4">
    <source>
        <dbReference type="Proteomes" id="UP000799753"/>
    </source>
</evidence>
<dbReference type="AlphaFoldDB" id="A0A6A6RMV3"/>
<feature type="compositionally biased region" description="Acidic residues" evidence="1">
    <location>
        <begin position="156"/>
        <end position="168"/>
    </location>
</feature>
<evidence type="ECO:0000259" key="2">
    <source>
        <dbReference type="SMART" id="SM00513"/>
    </source>
</evidence>
<dbReference type="Proteomes" id="UP000799753">
    <property type="component" value="Unassembled WGS sequence"/>
</dbReference>
<dbReference type="SUPFAM" id="SSF68906">
    <property type="entry name" value="SAP domain"/>
    <property type="match status" value="1"/>
</dbReference>
<feature type="compositionally biased region" description="Low complexity" evidence="1">
    <location>
        <begin position="239"/>
        <end position="257"/>
    </location>
</feature>
<dbReference type="OrthoDB" id="5422788at2759"/>